<proteinExistence type="predicted"/>
<dbReference type="AlphaFoldDB" id="A0A2P2P6L1"/>
<evidence type="ECO:0000313" key="1">
    <source>
        <dbReference type="EMBL" id="MBX50327.1"/>
    </source>
</evidence>
<organism evidence="1">
    <name type="scientific">Rhizophora mucronata</name>
    <name type="common">Asiatic mangrove</name>
    <dbReference type="NCBI Taxonomy" id="61149"/>
    <lineage>
        <taxon>Eukaryota</taxon>
        <taxon>Viridiplantae</taxon>
        <taxon>Streptophyta</taxon>
        <taxon>Embryophyta</taxon>
        <taxon>Tracheophyta</taxon>
        <taxon>Spermatophyta</taxon>
        <taxon>Magnoliopsida</taxon>
        <taxon>eudicotyledons</taxon>
        <taxon>Gunneridae</taxon>
        <taxon>Pentapetalae</taxon>
        <taxon>rosids</taxon>
        <taxon>fabids</taxon>
        <taxon>Malpighiales</taxon>
        <taxon>Rhizophoraceae</taxon>
        <taxon>Rhizophora</taxon>
    </lineage>
</organism>
<accession>A0A2P2P6L1</accession>
<dbReference type="EMBL" id="GGEC01069843">
    <property type="protein sequence ID" value="MBX50327.1"/>
    <property type="molecule type" value="Transcribed_RNA"/>
</dbReference>
<protein>
    <submittedName>
        <fullName evidence="1">Uncharacterized protein</fullName>
    </submittedName>
</protein>
<sequence length="46" mass="5420">MHPSFITVVIDGNKSKHFNTFLHEKKPSVMHVRWRVTENKTADEIN</sequence>
<name>A0A2P2P6L1_RHIMU</name>
<reference evidence="1" key="1">
    <citation type="submission" date="2018-02" db="EMBL/GenBank/DDBJ databases">
        <title>Rhizophora mucronata_Transcriptome.</title>
        <authorList>
            <person name="Meera S.P."/>
            <person name="Sreeshan A."/>
            <person name="Augustine A."/>
        </authorList>
    </citation>
    <scope>NUCLEOTIDE SEQUENCE</scope>
    <source>
        <tissue evidence="1">Leaf</tissue>
    </source>
</reference>